<organism evidence="1 2">
    <name type="scientific">Ruthia magnifica subsp. Calyptogena magnifica</name>
    <dbReference type="NCBI Taxonomy" id="413404"/>
    <lineage>
        <taxon>Bacteria</taxon>
        <taxon>Pseudomonadati</taxon>
        <taxon>Pseudomonadota</taxon>
        <taxon>Gammaproteobacteria</taxon>
        <taxon>Candidatus Pseudothioglobaceae</taxon>
        <taxon>Candidatus Ruthturnera</taxon>
    </lineage>
</organism>
<protein>
    <submittedName>
        <fullName evidence="1">Uncharacterized protein</fullName>
    </submittedName>
</protein>
<dbReference type="Gene3D" id="3.30.70.120">
    <property type="match status" value="1"/>
</dbReference>
<dbReference type="AlphaFoldDB" id="A1AWS6"/>
<dbReference type="InterPro" id="IPR015867">
    <property type="entry name" value="N-reg_PII/ATP_PRibTrfase_C"/>
</dbReference>
<dbReference type="STRING" id="413404.Rmag_0638"/>
<gene>
    <name evidence="1" type="ordered locus">Rmag_0638</name>
</gene>
<proteinExistence type="predicted"/>
<dbReference type="EMBL" id="CP000488">
    <property type="protein sequence ID" value="ABL02383.1"/>
    <property type="molecule type" value="Genomic_DNA"/>
</dbReference>
<accession>A1AWS6</accession>
<dbReference type="HOGENOM" id="CLU_2603922_0_0_6"/>
<dbReference type="SUPFAM" id="SSF102705">
    <property type="entry name" value="NIF3 (NGG1p interacting factor 3)-like"/>
    <property type="match status" value="1"/>
</dbReference>
<sequence>MIGLMIIKIAIKKRLEWVNLDSLKIPTQRLDTLDKLETVKKYKVEMVCTNNHLNSVISVIKFTHPYEQVAYFIIKMENQ</sequence>
<dbReference type="eggNOG" id="COG3323">
    <property type="taxonomic scope" value="Bacteria"/>
</dbReference>
<keyword evidence="2" id="KW-1185">Reference proteome</keyword>
<dbReference type="InterPro" id="IPR036069">
    <property type="entry name" value="DUF34/NIF3_sf"/>
</dbReference>
<name>A1AWS6_RUTMC</name>
<evidence type="ECO:0000313" key="2">
    <source>
        <dbReference type="Proteomes" id="UP000002587"/>
    </source>
</evidence>
<evidence type="ECO:0000313" key="1">
    <source>
        <dbReference type="EMBL" id="ABL02383.1"/>
    </source>
</evidence>
<reference evidence="1 2" key="1">
    <citation type="journal article" date="2007" name="Science">
        <title>The Calyptogena magnifica chemoautotrophic symbiont genome.</title>
        <authorList>
            <person name="Newton I.L.G."/>
            <person name="Woyke T."/>
            <person name="Auchtung T.A."/>
            <person name="Dilly G.F."/>
            <person name="Dutton R.J."/>
            <person name="Fisher M.C."/>
            <person name="Fontanez K.M."/>
            <person name="Lau E."/>
            <person name="Stewart F.J."/>
            <person name="Richardson P.M."/>
            <person name="Barry K.W."/>
            <person name="Saunders E."/>
            <person name="Detter J.C."/>
            <person name="Wu D."/>
            <person name="Eisen J.A."/>
            <person name="Cavanaugh C.M."/>
        </authorList>
    </citation>
    <scope>NUCLEOTIDE SEQUENCE [LARGE SCALE GENOMIC DNA]</scope>
    <source>
        <strain evidence="1 2">Cm</strain>
    </source>
</reference>
<dbReference type="Proteomes" id="UP000002587">
    <property type="component" value="Chromosome"/>
</dbReference>
<dbReference type="KEGG" id="rma:Rmag_0638"/>